<accession>A0A9N9D5C3</accession>
<feature type="non-terminal residue" evidence="1">
    <location>
        <position position="1"/>
    </location>
</feature>
<name>A0A9N9D5C3_9GLOM</name>
<proteinExistence type="predicted"/>
<keyword evidence="2" id="KW-1185">Reference proteome</keyword>
<sequence>TVQKGRTVHDGHYLARKELMQDSGLRMLEQHLTDSSKKTKFL</sequence>
<gene>
    <name evidence="1" type="ORF">POCULU_LOCUS8643</name>
</gene>
<protein>
    <submittedName>
        <fullName evidence="1">7078_t:CDS:1</fullName>
    </submittedName>
</protein>
<dbReference type="EMBL" id="CAJVPJ010002626">
    <property type="protein sequence ID" value="CAG8625803.1"/>
    <property type="molecule type" value="Genomic_DNA"/>
</dbReference>
<reference evidence="1" key="1">
    <citation type="submission" date="2021-06" db="EMBL/GenBank/DDBJ databases">
        <authorList>
            <person name="Kallberg Y."/>
            <person name="Tangrot J."/>
            <person name="Rosling A."/>
        </authorList>
    </citation>
    <scope>NUCLEOTIDE SEQUENCE</scope>
    <source>
        <strain evidence="1">IA702</strain>
    </source>
</reference>
<comment type="caution">
    <text evidence="1">The sequence shown here is derived from an EMBL/GenBank/DDBJ whole genome shotgun (WGS) entry which is preliminary data.</text>
</comment>
<dbReference type="AlphaFoldDB" id="A0A9N9D5C3"/>
<organism evidence="1 2">
    <name type="scientific">Paraglomus occultum</name>
    <dbReference type="NCBI Taxonomy" id="144539"/>
    <lineage>
        <taxon>Eukaryota</taxon>
        <taxon>Fungi</taxon>
        <taxon>Fungi incertae sedis</taxon>
        <taxon>Mucoromycota</taxon>
        <taxon>Glomeromycotina</taxon>
        <taxon>Glomeromycetes</taxon>
        <taxon>Paraglomerales</taxon>
        <taxon>Paraglomeraceae</taxon>
        <taxon>Paraglomus</taxon>
    </lineage>
</organism>
<evidence type="ECO:0000313" key="1">
    <source>
        <dbReference type="EMBL" id="CAG8625803.1"/>
    </source>
</evidence>
<dbReference type="Proteomes" id="UP000789572">
    <property type="component" value="Unassembled WGS sequence"/>
</dbReference>
<evidence type="ECO:0000313" key="2">
    <source>
        <dbReference type="Proteomes" id="UP000789572"/>
    </source>
</evidence>